<dbReference type="Proteomes" id="UP000595437">
    <property type="component" value="Chromosome 16"/>
</dbReference>
<sequence>MRIGTPCFLITIELKDTSSIFKLFKRTFLNTEDQELMMINEQIYHLDGQNQNTVDWLLHTAGNTSPSDHSQAGSNHIESSWSADYPSGEEHDVHNASFKIADKDLDGFFRELSPIPFCPSEYTSDQSSEEEIHSLIEKSESNPISKCSYRIALATGTPAESEVKKREALRRKRISYKQTKLANRLNNAFISSEPPKDFLKYKNRRLSKRSKRESNCPPLDAMHFPAIKRSG</sequence>
<feature type="region of interest" description="Disordered" evidence="1">
    <location>
        <begin position="61"/>
        <end position="88"/>
    </location>
</feature>
<dbReference type="AlphaFoldDB" id="A0A7T8GRL4"/>
<proteinExistence type="predicted"/>
<evidence type="ECO:0000313" key="3">
    <source>
        <dbReference type="Proteomes" id="UP000595437"/>
    </source>
</evidence>
<protein>
    <submittedName>
        <fullName evidence="2">Uncharacterized protein</fullName>
    </submittedName>
</protein>
<evidence type="ECO:0000313" key="2">
    <source>
        <dbReference type="EMBL" id="QQP36499.1"/>
    </source>
</evidence>
<reference evidence="3" key="1">
    <citation type="submission" date="2021-01" db="EMBL/GenBank/DDBJ databases">
        <title>Caligus Genome Assembly.</title>
        <authorList>
            <person name="Gallardo-Escarate C."/>
        </authorList>
    </citation>
    <scope>NUCLEOTIDE SEQUENCE [LARGE SCALE GENOMIC DNA]</scope>
</reference>
<organism evidence="2 3">
    <name type="scientific">Caligus rogercresseyi</name>
    <name type="common">Sea louse</name>
    <dbReference type="NCBI Taxonomy" id="217165"/>
    <lineage>
        <taxon>Eukaryota</taxon>
        <taxon>Metazoa</taxon>
        <taxon>Ecdysozoa</taxon>
        <taxon>Arthropoda</taxon>
        <taxon>Crustacea</taxon>
        <taxon>Multicrustacea</taxon>
        <taxon>Hexanauplia</taxon>
        <taxon>Copepoda</taxon>
        <taxon>Siphonostomatoida</taxon>
        <taxon>Caligidae</taxon>
        <taxon>Caligus</taxon>
    </lineage>
</organism>
<gene>
    <name evidence="2" type="ORF">FKW44_021628</name>
</gene>
<dbReference type="EMBL" id="CP045905">
    <property type="protein sequence ID" value="QQP36499.1"/>
    <property type="molecule type" value="Genomic_DNA"/>
</dbReference>
<accession>A0A7T8GRL4</accession>
<keyword evidence="3" id="KW-1185">Reference proteome</keyword>
<evidence type="ECO:0000256" key="1">
    <source>
        <dbReference type="SAM" id="MobiDB-lite"/>
    </source>
</evidence>
<feature type="compositionally biased region" description="Polar residues" evidence="1">
    <location>
        <begin position="61"/>
        <end position="82"/>
    </location>
</feature>
<name>A0A7T8GRL4_CALRO</name>